<organism evidence="1 2">
    <name type="scientific">Kocuria varians</name>
    <name type="common">Micrococcus varians</name>
    <dbReference type="NCBI Taxonomy" id="1272"/>
    <lineage>
        <taxon>Bacteria</taxon>
        <taxon>Bacillati</taxon>
        <taxon>Actinomycetota</taxon>
        <taxon>Actinomycetes</taxon>
        <taxon>Micrococcales</taxon>
        <taxon>Micrococcaceae</taxon>
        <taxon>Kocuria</taxon>
    </lineage>
</organism>
<dbReference type="AlphaFoldDB" id="A0A4Y4D813"/>
<evidence type="ECO:0000313" key="2">
    <source>
        <dbReference type="Proteomes" id="UP000315730"/>
    </source>
</evidence>
<sequence length="194" mass="19723">MTVLGAVVAGAAAALRPQTYTSTATLMVTPQRSLPSAEAQIVAQYILGNMPTYDNLATTSSVLRAADGHGVSADEISRNVAVEVPAGSTLLKLAYTDTDRERGTGIADDLAKGLQESIRTFSPNSNGSSQVDVALVQEAGTATTTNTPKISRWAALGGGAGLVVGLALAQAVTARRRARGPWAATPAEDGAASS</sequence>
<dbReference type="STRING" id="1272.GCA_900014985_00853"/>
<accession>A0A4Y4D813</accession>
<name>A0A4Y4D813_KOCVA</name>
<comment type="caution">
    <text evidence="1">The sequence shown here is derived from an EMBL/GenBank/DDBJ whole genome shotgun (WGS) entry which is preliminary data.</text>
</comment>
<gene>
    <name evidence="1" type="ORF">KVA01_22640</name>
</gene>
<keyword evidence="2" id="KW-1185">Reference proteome</keyword>
<proteinExistence type="predicted"/>
<evidence type="ECO:0008006" key="3">
    <source>
        <dbReference type="Google" id="ProtNLM"/>
    </source>
</evidence>
<reference evidence="1 2" key="1">
    <citation type="submission" date="2019-06" db="EMBL/GenBank/DDBJ databases">
        <title>Whole genome shotgun sequence of Kocuria varians NBRC 15358.</title>
        <authorList>
            <person name="Hosoyama A."/>
            <person name="Uohara A."/>
            <person name="Ohji S."/>
            <person name="Ichikawa N."/>
        </authorList>
    </citation>
    <scope>NUCLEOTIDE SEQUENCE [LARGE SCALE GENOMIC DNA]</scope>
    <source>
        <strain evidence="1 2">NBRC 15358</strain>
    </source>
</reference>
<dbReference type="Proteomes" id="UP000315730">
    <property type="component" value="Unassembled WGS sequence"/>
</dbReference>
<protein>
    <recommendedName>
        <fullName evidence="3">Polysaccharide chain length determinant N-terminal domain-containing protein</fullName>
    </recommendedName>
</protein>
<dbReference type="EMBL" id="BJNW01000024">
    <property type="protein sequence ID" value="GED00110.1"/>
    <property type="molecule type" value="Genomic_DNA"/>
</dbReference>
<evidence type="ECO:0000313" key="1">
    <source>
        <dbReference type="EMBL" id="GED00110.1"/>
    </source>
</evidence>